<gene>
    <name evidence="7" type="ORF">C0Q70_05135</name>
</gene>
<evidence type="ECO:0000256" key="3">
    <source>
        <dbReference type="ARBA" id="ARBA00022989"/>
    </source>
</evidence>
<protein>
    <recommendedName>
        <fullName evidence="6">SLC26A/SulP transporter domain-containing protein</fullName>
    </recommendedName>
</protein>
<accession>A0A2T7PKB7</accession>
<keyword evidence="8" id="KW-1185">Reference proteome</keyword>
<feature type="domain" description="SLC26A/SulP transporter" evidence="6">
    <location>
        <begin position="102"/>
        <end position="173"/>
    </location>
</feature>
<feature type="transmembrane region" description="Helical" evidence="5">
    <location>
        <begin position="276"/>
        <end position="298"/>
    </location>
</feature>
<comment type="subcellular location">
    <subcellularLocation>
        <location evidence="1">Membrane</location>
        <topology evidence="1">Multi-pass membrane protein</topology>
    </subcellularLocation>
</comment>
<dbReference type="PANTHER" id="PTHR11814">
    <property type="entry name" value="SULFATE TRANSPORTER"/>
    <property type="match status" value="1"/>
</dbReference>
<keyword evidence="4 5" id="KW-0472">Membrane</keyword>
<dbReference type="Proteomes" id="UP000245119">
    <property type="component" value="Linkage Group LG3"/>
</dbReference>
<proteinExistence type="predicted"/>
<dbReference type="GO" id="GO:0016020">
    <property type="term" value="C:membrane"/>
    <property type="evidence" value="ECO:0007669"/>
    <property type="project" value="UniProtKB-SubCell"/>
</dbReference>
<feature type="transmembrane region" description="Helical" evidence="5">
    <location>
        <begin position="106"/>
        <end position="127"/>
    </location>
</feature>
<evidence type="ECO:0000256" key="4">
    <source>
        <dbReference type="ARBA" id="ARBA00023136"/>
    </source>
</evidence>
<evidence type="ECO:0000259" key="6">
    <source>
        <dbReference type="Pfam" id="PF00916"/>
    </source>
</evidence>
<feature type="transmembrane region" description="Helical" evidence="5">
    <location>
        <begin position="370"/>
        <end position="401"/>
    </location>
</feature>
<evidence type="ECO:0000313" key="7">
    <source>
        <dbReference type="EMBL" id="PVD33873.1"/>
    </source>
</evidence>
<reference evidence="7 8" key="1">
    <citation type="submission" date="2018-04" db="EMBL/GenBank/DDBJ databases">
        <title>The genome of golden apple snail Pomacea canaliculata provides insight into stress tolerance and invasive adaptation.</title>
        <authorList>
            <person name="Liu C."/>
            <person name="Liu B."/>
            <person name="Ren Y."/>
            <person name="Zhang Y."/>
            <person name="Wang H."/>
            <person name="Li S."/>
            <person name="Jiang F."/>
            <person name="Yin L."/>
            <person name="Zhang G."/>
            <person name="Qian W."/>
            <person name="Fan W."/>
        </authorList>
    </citation>
    <scope>NUCLEOTIDE SEQUENCE [LARGE SCALE GENOMIC DNA]</scope>
    <source>
        <strain evidence="7">SZHN2017</strain>
        <tissue evidence="7">Muscle</tissue>
    </source>
</reference>
<comment type="caution">
    <text evidence="7">The sequence shown here is derived from an EMBL/GenBank/DDBJ whole genome shotgun (WGS) entry which is preliminary data.</text>
</comment>
<evidence type="ECO:0000313" key="8">
    <source>
        <dbReference type="Proteomes" id="UP000245119"/>
    </source>
</evidence>
<sequence length="476" mass="53469">MSQKNTVRLQQTMADRATTETVEAVSSPTAMSEDIHVLVHRPAMTQVAFDEIHLKKEMDPKEPLKDRILKQIYCDKRRTWKLLSTYVPSVRFVRYYNIREYLLKDLMAGISVGVLHIPQALAFGLLASLKIQDGFFTSIYPVIMYLLFGTSPHVSFGTSAVICILVAGTVDRLGFITYYLPDSFFTGFTSAAAVHVGTSQLSTMLGLIIPKFPGVYKVPLAYKAMIEVPAAALAEASKYVSDCVVLTILIFAYTIALAKVCAKKHNYEVNDNQELIAYGLANLIPSFFFCFPACVAPPRTMVSSTMNAKTPLCGIVSVIIMIMFTLFIGFLFEQLPKPALAAIIFISLKNLYVQIVEFRKYWRINKYDFAIWFFTFFCTVFLDIDLGLFIGVGVSLVTVVFQSQSSRGFRMGKTLKDTALVEHKRYADSREIPGLKIFRFQSSLYFANAEIFRAFFTAKPSTLASFLSSCRSTKRL</sequence>
<dbReference type="InterPro" id="IPR011547">
    <property type="entry name" value="SLC26A/SulP_dom"/>
</dbReference>
<feature type="transmembrane region" description="Helical" evidence="5">
    <location>
        <begin position="239"/>
        <end position="256"/>
    </location>
</feature>
<keyword evidence="2 5" id="KW-0812">Transmembrane</keyword>
<feature type="transmembrane region" description="Helical" evidence="5">
    <location>
        <begin position="139"/>
        <end position="167"/>
    </location>
</feature>
<dbReference type="GO" id="GO:0055085">
    <property type="term" value="P:transmembrane transport"/>
    <property type="evidence" value="ECO:0007669"/>
    <property type="project" value="InterPro"/>
</dbReference>
<dbReference type="Gene3D" id="3.30.750.24">
    <property type="entry name" value="STAS domain"/>
    <property type="match status" value="1"/>
</dbReference>
<dbReference type="EMBL" id="PZQS01000003">
    <property type="protein sequence ID" value="PVD33873.1"/>
    <property type="molecule type" value="Genomic_DNA"/>
</dbReference>
<evidence type="ECO:0000256" key="2">
    <source>
        <dbReference type="ARBA" id="ARBA00022692"/>
    </source>
</evidence>
<feature type="transmembrane region" description="Helical" evidence="5">
    <location>
        <begin position="310"/>
        <end position="332"/>
    </location>
</feature>
<evidence type="ECO:0000256" key="1">
    <source>
        <dbReference type="ARBA" id="ARBA00004141"/>
    </source>
</evidence>
<dbReference type="AlphaFoldDB" id="A0A2T7PKB7"/>
<feature type="domain" description="SLC26A/SulP transporter" evidence="6">
    <location>
        <begin position="227"/>
        <end position="375"/>
    </location>
</feature>
<evidence type="ECO:0000256" key="5">
    <source>
        <dbReference type="SAM" id="Phobius"/>
    </source>
</evidence>
<dbReference type="InterPro" id="IPR001902">
    <property type="entry name" value="SLC26A/SulP_fam"/>
</dbReference>
<keyword evidence="3 5" id="KW-1133">Transmembrane helix</keyword>
<feature type="transmembrane region" description="Helical" evidence="5">
    <location>
        <begin position="338"/>
        <end position="358"/>
    </location>
</feature>
<dbReference type="Pfam" id="PF00916">
    <property type="entry name" value="Sulfate_transp"/>
    <property type="match status" value="2"/>
</dbReference>
<name>A0A2T7PKB7_POMCA</name>
<dbReference type="OrthoDB" id="288203at2759"/>
<organism evidence="7 8">
    <name type="scientific">Pomacea canaliculata</name>
    <name type="common">Golden apple snail</name>
    <dbReference type="NCBI Taxonomy" id="400727"/>
    <lineage>
        <taxon>Eukaryota</taxon>
        <taxon>Metazoa</taxon>
        <taxon>Spiralia</taxon>
        <taxon>Lophotrochozoa</taxon>
        <taxon>Mollusca</taxon>
        <taxon>Gastropoda</taxon>
        <taxon>Caenogastropoda</taxon>
        <taxon>Architaenioglossa</taxon>
        <taxon>Ampullarioidea</taxon>
        <taxon>Ampullariidae</taxon>
        <taxon>Pomacea</taxon>
    </lineage>
</organism>
<dbReference type="InterPro" id="IPR036513">
    <property type="entry name" value="STAS_dom_sf"/>
</dbReference>